<sequence>MQEENEDDYLSDKFLVQTPAPSKPTTYSDKRKEALKRAQIRNEQNRVKSRRQREVEAREEGLSKSLFERAAEEEAAGSGSGNKALAMMMKMGFKPGQSLGKVEDAPAASPPDSAQGTPVPETSSAAVTDASPPPTGVVKPHRLEPLPINEWAGRKGIGLGKRAASPTELEHLVKIAKVEEVETQESYRDRTRREFEQRRAEGRLVPAQMTCVTLDEKAGISFNVLWLNPDKPESYPAGLLEALAERWTLIPDPTADPRISVQERLRSQMEADALHPLADLDDDGPPKAQHVQEIMFSPEQLEKAVKFLGLTPQDKLQTVLDYLREKYHYCFWCGTEYSSARELQEQCPGPEEDAHD</sequence>
<feature type="compositionally biased region" description="Low complexity" evidence="1">
    <location>
        <begin position="105"/>
        <end position="114"/>
    </location>
</feature>
<keyword evidence="4" id="KW-1185">Reference proteome</keyword>
<comment type="caution">
    <text evidence="3">The sequence shown here is derived from an EMBL/GenBank/DDBJ whole genome shotgun (WGS) entry which is preliminary data.</text>
</comment>
<dbReference type="SMART" id="SM01173">
    <property type="entry name" value="DUF4187"/>
    <property type="match status" value="1"/>
</dbReference>
<dbReference type="AlphaFoldDB" id="A0A4Y9ZDF0"/>
<reference evidence="3 4" key="1">
    <citation type="submission" date="2019-02" db="EMBL/GenBank/DDBJ databases">
        <title>Genome sequencing of the rare red list fungi Dentipellis fragilis.</title>
        <authorList>
            <person name="Buettner E."/>
            <person name="Kellner H."/>
        </authorList>
    </citation>
    <scope>NUCLEOTIDE SEQUENCE [LARGE SCALE GENOMIC DNA]</scope>
    <source>
        <strain evidence="3 4">DSM 105465</strain>
    </source>
</reference>
<dbReference type="OrthoDB" id="786951at2759"/>
<dbReference type="PANTHER" id="PTHR21032">
    <property type="entry name" value="G PATCH DOMAIN-CONTAINING PROTEIN 11"/>
    <property type="match status" value="1"/>
</dbReference>
<feature type="region of interest" description="Disordered" evidence="1">
    <location>
        <begin position="95"/>
        <end position="143"/>
    </location>
</feature>
<dbReference type="Proteomes" id="UP000298327">
    <property type="component" value="Unassembled WGS sequence"/>
</dbReference>
<evidence type="ECO:0000313" key="3">
    <source>
        <dbReference type="EMBL" id="TFY72484.1"/>
    </source>
</evidence>
<evidence type="ECO:0000259" key="2">
    <source>
        <dbReference type="PROSITE" id="PS50174"/>
    </source>
</evidence>
<gene>
    <name evidence="3" type="ORF">EVG20_g533</name>
</gene>
<feature type="compositionally biased region" description="Basic and acidic residues" evidence="1">
    <location>
        <begin position="52"/>
        <end position="72"/>
    </location>
</feature>
<dbReference type="GO" id="GO:0003676">
    <property type="term" value="F:nucleic acid binding"/>
    <property type="evidence" value="ECO:0007669"/>
    <property type="project" value="InterPro"/>
</dbReference>
<dbReference type="GO" id="GO:0000776">
    <property type="term" value="C:kinetochore"/>
    <property type="evidence" value="ECO:0007669"/>
    <property type="project" value="TreeGrafter"/>
</dbReference>
<dbReference type="Pfam" id="PF13821">
    <property type="entry name" value="DUF4187"/>
    <property type="match status" value="1"/>
</dbReference>
<dbReference type="InterPro" id="IPR000467">
    <property type="entry name" value="G_patch_dom"/>
</dbReference>
<organism evidence="3 4">
    <name type="scientific">Dentipellis fragilis</name>
    <dbReference type="NCBI Taxonomy" id="205917"/>
    <lineage>
        <taxon>Eukaryota</taxon>
        <taxon>Fungi</taxon>
        <taxon>Dikarya</taxon>
        <taxon>Basidiomycota</taxon>
        <taxon>Agaricomycotina</taxon>
        <taxon>Agaricomycetes</taxon>
        <taxon>Russulales</taxon>
        <taxon>Hericiaceae</taxon>
        <taxon>Dentipellis</taxon>
    </lineage>
</organism>
<dbReference type="Pfam" id="PF01585">
    <property type="entry name" value="G-patch"/>
    <property type="match status" value="1"/>
</dbReference>
<dbReference type="InterPro" id="IPR039249">
    <property type="entry name" value="GPATCH11"/>
</dbReference>
<name>A0A4Y9ZDF0_9AGAM</name>
<dbReference type="PROSITE" id="PS50174">
    <property type="entry name" value="G_PATCH"/>
    <property type="match status" value="1"/>
</dbReference>
<evidence type="ECO:0000256" key="1">
    <source>
        <dbReference type="SAM" id="MobiDB-lite"/>
    </source>
</evidence>
<feature type="domain" description="G-patch" evidence="2">
    <location>
        <begin position="80"/>
        <end position="162"/>
    </location>
</feature>
<evidence type="ECO:0000313" key="4">
    <source>
        <dbReference type="Proteomes" id="UP000298327"/>
    </source>
</evidence>
<dbReference type="InterPro" id="IPR025239">
    <property type="entry name" value="DUF4187"/>
</dbReference>
<protein>
    <recommendedName>
        <fullName evidence="2">G-patch domain-containing protein</fullName>
    </recommendedName>
</protein>
<feature type="region of interest" description="Disordered" evidence="1">
    <location>
        <begin position="1"/>
        <end position="82"/>
    </location>
</feature>
<dbReference type="PANTHER" id="PTHR21032:SF0">
    <property type="entry name" value="G PATCH DOMAIN-CONTAINING PROTEIN 11"/>
    <property type="match status" value="1"/>
</dbReference>
<dbReference type="EMBL" id="SEOQ01000013">
    <property type="protein sequence ID" value="TFY72484.1"/>
    <property type="molecule type" value="Genomic_DNA"/>
</dbReference>
<proteinExistence type="predicted"/>
<accession>A0A4Y9ZDF0</accession>